<dbReference type="OrthoDB" id="43518at2157"/>
<dbReference type="InterPro" id="IPR006153">
    <property type="entry name" value="Cation/H_exchanger_TM"/>
</dbReference>
<protein>
    <submittedName>
        <fullName evidence="9">Sodium/hydrogen exchanger</fullName>
    </submittedName>
</protein>
<evidence type="ECO:0000256" key="1">
    <source>
        <dbReference type="ARBA" id="ARBA00004141"/>
    </source>
</evidence>
<evidence type="ECO:0000256" key="6">
    <source>
        <dbReference type="ARBA" id="ARBA00023136"/>
    </source>
</evidence>
<feature type="transmembrane region" description="Helical" evidence="7">
    <location>
        <begin position="137"/>
        <end position="158"/>
    </location>
</feature>
<reference evidence="9 10" key="1">
    <citation type="journal article" date="2010" name="Stand. Genomic Sci.">
        <title>Complete genome sequence of Archaeoglobus profundus type strain (AV18).</title>
        <authorList>
            <person name="von Jan M."/>
            <person name="Lapidus A."/>
            <person name="Del Rio T.G."/>
            <person name="Copeland A."/>
            <person name="Tice H."/>
            <person name="Cheng J.F."/>
            <person name="Lucas S."/>
            <person name="Chen F."/>
            <person name="Nolan M."/>
            <person name="Goodwin L."/>
            <person name="Han C."/>
            <person name="Pitluck S."/>
            <person name="Liolios K."/>
            <person name="Ivanova N."/>
            <person name="Mavromatis K."/>
            <person name="Ovchinnikova G."/>
            <person name="Chertkov O."/>
            <person name="Pati A."/>
            <person name="Chen A."/>
            <person name="Palaniappan K."/>
            <person name="Land M."/>
            <person name="Hauser L."/>
            <person name="Chang Y.J."/>
            <person name="Jeffries C.D."/>
            <person name="Saunders E."/>
            <person name="Brettin T."/>
            <person name="Detter J.C."/>
            <person name="Chain P."/>
            <person name="Eichinger K."/>
            <person name="Huber H."/>
            <person name="Spring S."/>
            <person name="Rohde M."/>
            <person name="Goker M."/>
            <person name="Wirth R."/>
            <person name="Woyke T."/>
            <person name="Bristow J."/>
            <person name="Eisen J.A."/>
            <person name="Markowitz V."/>
            <person name="Hugenholtz P."/>
            <person name="Kyrpides N.C."/>
            <person name="Klenk H.P."/>
        </authorList>
    </citation>
    <scope>NUCLEOTIDE SEQUENCE [LARGE SCALE GENOMIC DNA]</scope>
    <source>
        <strain evidence="10">DSM 5631 / JCM 9629 / NBRC 100127 / Av18</strain>
    </source>
</reference>
<keyword evidence="4 7" id="KW-0812">Transmembrane</keyword>
<feature type="domain" description="Cation/H+ exchanger transmembrane" evidence="8">
    <location>
        <begin position="9"/>
        <end position="336"/>
    </location>
</feature>
<keyword evidence="10" id="KW-1185">Reference proteome</keyword>
<evidence type="ECO:0000256" key="5">
    <source>
        <dbReference type="ARBA" id="ARBA00022989"/>
    </source>
</evidence>
<feature type="transmembrane region" description="Helical" evidence="7">
    <location>
        <begin position="239"/>
        <end position="257"/>
    </location>
</feature>
<evidence type="ECO:0000256" key="2">
    <source>
        <dbReference type="ARBA" id="ARBA00005551"/>
    </source>
</evidence>
<feature type="transmembrane region" description="Helical" evidence="7">
    <location>
        <begin position="102"/>
        <end position="125"/>
    </location>
</feature>
<dbReference type="PANTHER" id="PTHR42751">
    <property type="entry name" value="SODIUM/HYDROGEN EXCHANGER FAMILY/TRKA DOMAIN PROTEIN"/>
    <property type="match status" value="1"/>
</dbReference>
<gene>
    <name evidence="9" type="ordered locus">Arcpr_0752</name>
</gene>
<sequence>MEEFEVIILCTAIAYLCRSLRFSPIPMYILLGLVLKNLGIIRGDHSVLSELGIVFLLFYIGLKINPHQVSRNLKGITYAGLIDFVFNFFPPLMILLASGFDIFVSIVVSSAIYVSSSAICLKLLVDTRKLIFPFAETVVWLMVFEDLVMIGFLMFMSLSGISPLVKTILFLAIVYIIYKYSRMFRSLFDRSDEIPMLATFSIPSLAVLVKNLGISEALASISLGIAFSRYKLDNLVIPFKEVFLAIFFVMFGASINLEMLDIGVVLPLIFIAIVGKLLSGYFIGLNVHKSKKDGVRIFKYTVPRGEFSVILTTLFAPQFSGIISAVVLATSIFGIALSRKD</sequence>
<feature type="transmembrane region" description="Helical" evidence="7">
    <location>
        <begin position="307"/>
        <end position="337"/>
    </location>
</feature>
<keyword evidence="6 7" id="KW-0472">Membrane</keyword>
<accession>D2RHP0</accession>
<feature type="transmembrane region" description="Helical" evidence="7">
    <location>
        <begin position="264"/>
        <end position="287"/>
    </location>
</feature>
<dbReference type="GeneID" id="8739412"/>
<feature type="transmembrane region" description="Helical" evidence="7">
    <location>
        <begin position="164"/>
        <end position="181"/>
    </location>
</feature>
<dbReference type="RefSeq" id="WP_012940151.1">
    <property type="nucleotide sequence ID" value="NC_013741.1"/>
</dbReference>
<dbReference type="Pfam" id="PF00999">
    <property type="entry name" value="Na_H_Exchanger"/>
    <property type="match status" value="1"/>
</dbReference>
<dbReference type="PaxDb" id="572546-Arcpr_0752"/>
<dbReference type="eggNOG" id="arCOG01955">
    <property type="taxonomic scope" value="Archaea"/>
</dbReference>
<dbReference type="GO" id="GO:0016020">
    <property type="term" value="C:membrane"/>
    <property type="evidence" value="ECO:0007669"/>
    <property type="project" value="UniProtKB-SubCell"/>
</dbReference>
<keyword evidence="5 7" id="KW-1133">Transmembrane helix</keyword>
<evidence type="ECO:0000256" key="7">
    <source>
        <dbReference type="SAM" id="Phobius"/>
    </source>
</evidence>
<evidence type="ECO:0000313" key="9">
    <source>
        <dbReference type="EMBL" id="ADB57815.1"/>
    </source>
</evidence>
<dbReference type="AlphaFoldDB" id="D2RHP0"/>
<dbReference type="KEGG" id="apo:Arcpr_0752"/>
<evidence type="ECO:0000256" key="3">
    <source>
        <dbReference type="ARBA" id="ARBA00022448"/>
    </source>
</evidence>
<keyword evidence="3" id="KW-0813">Transport</keyword>
<dbReference type="GO" id="GO:0015297">
    <property type="term" value="F:antiporter activity"/>
    <property type="evidence" value="ECO:0007669"/>
    <property type="project" value="InterPro"/>
</dbReference>
<dbReference type="Gene3D" id="1.20.1530.20">
    <property type="match status" value="1"/>
</dbReference>
<dbReference type="EMBL" id="CP001857">
    <property type="protein sequence ID" value="ADB57815.1"/>
    <property type="molecule type" value="Genomic_DNA"/>
</dbReference>
<dbReference type="HOGENOM" id="CLU_005126_4_2_2"/>
<evidence type="ECO:0000259" key="8">
    <source>
        <dbReference type="Pfam" id="PF00999"/>
    </source>
</evidence>
<dbReference type="InterPro" id="IPR038770">
    <property type="entry name" value="Na+/solute_symporter_sf"/>
</dbReference>
<feature type="transmembrane region" description="Helical" evidence="7">
    <location>
        <begin position="76"/>
        <end position="96"/>
    </location>
</feature>
<dbReference type="GO" id="GO:1902600">
    <property type="term" value="P:proton transmembrane transport"/>
    <property type="evidence" value="ECO:0007669"/>
    <property type="project" value="InterPro"/>
</dbReference>
<evidence type="ECO:0000313" key="10">
    <source>
        <dbReference type="Proteomes" id="UP000001901"/>
    </source>
</evidence>
<name>D2RHP0_ARCPA</name>
<comment type="similarity">
    <text evidence="2">Belongs to the monovalent cation:proton antiporter 2 (CPA2) transporter (TC 2.A.37) family.</text>
</comment>
<feature type="transmembrane region" description="Helical" evidence="7">
    <location>
        <begin position="202"/>
        <end position="227"/>
    </location>
</feature>
<evidence type="ECO:0000256" key="4">
    <source>
        <dbReference type="ARBA" id="ARBA00022692"/>
    </source>
</evidence>
<organism evidence="9 10">
    <name type="scientific">Archaeoglobus profundus (strain DSM 5631 / JCM 9629 / NBRC 100127 / Av18)</name>
    <dbReference type="NCBI Taxonomy" id="572546"/>
    <lineage>
        <taxon>Archaea</taxon>
        <taxon>Methanobacteriati</taxon>
        <taxon>Methanobacteriota</taxon>
        <taxon>Archaeoglobi</taxon>
        <taxon>Archaeoglobales</taxon>
        <taxon>Archaeoglobaceae</taxon>
        <taxon>Archaeoglobus</taxon>
    </lineage>
</organism>
<dbReference type="PANTHER" id="PTHR42751:SF3">
    <property type="entry name" value="SODIUM_GLUTAMATE SYMPORTER"/>
    <property type="match status" value="1"/>
</dbReference>
<proteinExistence type="inferred from homology"/>
<feature type="transmembrane region" description="Helical" evidence="7">
    <location>
        <begin position="46"/>
        <end position="64"/>
    </location>
</feature>
<comment type="subcellular location">
    <subcellularLocation>
        <location evidence="1">Membrane</location>
        <topology evidence="1">Multi-pass membrane protein</topology>
    </subcellularLocation>
</comment>
<dbReference type="Proteomes" id="UP000001901">
    <property type="component" value="Chromosome"/>
</dbReference>
<dbReference type="STRING" id="572546.Arcpr_0752"/>